<dbReference type="GO" id="GO:0005737">
    <property type="term" value="C:cytoplasm"/>
    <property type="evidence" value="ECO:0007669"/>
    <property type="project" value="InterPro"/>
</dbReference>
<evidence type="ECO:0000256" key="5">
    <source>
        <dbReference type="ARBA" id="ARBA00022840"/>
    </source>
</evidence>
<evidence type="ECO:0000256" key="2">
    <source>
        <dbReference type="ARBA" id="ARBA00022598"/>
    </source>
</evidence>
<dbReference type="Proteomes" id="UP000426444">
    <property type="component" value="Chromosome"/>
</dbReference>
<keyword evidence="7 8" id="KW-0520">NAD</keyword>
<gene>
    <name evidence="8" type="primary">nadE</name>
    <name evidence="12" type="ORF">SYNTR_1327</name>
</gene>
<dbReference type="CDD" id="cd00553">
    <property type="entry name" value="NAD_synthase"/>
    <property type="match status" value="1"/>
</dbReference>
<dbReference type="NCBIfam" id="TIGR00552">
    <property type="entry name" value="nadE"/>
    <property type="match status" value="1"/>
</dbReference>
<evidence type="ECO:0000256" key="4">
    <source>
        <dbReference type="ARBA" id="ARBA00022741"/>
    </source>
</evidence>
<organism evidence="12 13">
    <name type="scientific">Candidatus Syntrophocurvum alkaliphilum</name>
    <dbReference type="NCBI Taxonomy" id="2293317"/>
    <lineage>
        <taxon>Bacteria</taxon>
        <taxon>Bacillati</taxon>
        <taxon>Bacillota</taxon>
        <taxon>Clostridia</taxon>
        <taxon>Eubacteriales</taxon>
        <taxon>Syntrophomonadaceae</taxon>
        <taxon>Candidatus Syntrophocurvum</taxon>
    </lineage>
</organism>
<feature type="binding site" description="in other chain" evidence="8">
    <location>
        <begin position="233"/>
        <end position="234"/>
    </location>
    <ligand>
        <name>deamido-NAD(+)</name>
        <dbReference type="ChEBI" id="CHEBI:58437"/>
        <note>ligand shared between two neighboring subunits</note>
    </ligand>
</feature>
<evidence type="ECO:0000256" key="6">
    <source>
        <dbReference type="ARBA" id="ARBA00022842"/>
    </source>
</evidence>
<dbReference type="InterPro" id="IPR022310">
    <property type="entry name" value="NAD/GMP_synthase"/>
</dbReference>
<dbReference type="PANTHER" id="PTHR23090">
    <property type="entry name" value="NH 3 /GLUTAMINE-DEPENDENT NAD + SYNTHETASE"/>
    <property type="match status" value="1"/>
</dbReference>
<accession>A0A6I6DHX5</accession>
<feature type="binding site" evidence="8">
    <location>
        <position position="141"/>
    </location>
    <ligand>
        <name>Mg(2+)</name>
        <dbReference type="ChEBI" id="CHEBI:18420"/>
    </ligand>
</feature>
<comment type="pathway">
    <text evidence="8">Cofactor biosynthesis; NAD(+) biosynthesis; NAD(+) from deamido-NAD(+) (ammonia route): step 1/1.</text>
</comment>
<evidence type="ECO:0000256" key="3">
    <source>
        <dbReference type="ARBA" id="ARBA00022723"/>
    </source>
</evidence>
<dbReference type="GO" id="GO:0009435">
    <property type="term" value="P:NAD+ biosynthetic process"/>
    <property type="evidence" value="ECO:0007669"/>
    <property type="project" value="UniProtKB-UniRule"/>
</dbReference>
<evidence type="ECO:0000313" key="12">
    <source>
        <dbReference type="EMBL" id="QGT99920.1"/>
    </source>
</evidence>
<proteinExistence type="inferred from homology"/>
<feature type="binding site" description="in other chain" evidence="8">
    <location>
        <position position="149"/>
    </location>
    <ligand>
        <name>deamido-NAD(+)</name>
        <dbReference type="ChEBI" id="CHEBI:58437"/>
        <note>ligand shared between two neighboring subunits</note>
    </ligand>
</feature>
<feature type="binding site" description="in other chain" evidence="8">
    <location>
        <position position="116"/>
    </location>
    <ligand>
        <name>deamido-NAD(+)</name>
        <dbReference type="ChEBI" id="CHEBI:58437"/>
        <note>ligand shared between two neighboring subunits</note>
    </ligand>
</feature>
<dbReference type="GO" id="GO:0005524">
    <property type="term" value="F:ATP binding"/>
    <property type="evidence" value="ECO:0007669"/>
    <property type="project" value="UniProtKB-UniRule"/>
</dbReference>
<dbReference type="SUPFAM" id="SSF52402">
    <property type="entry name" value="Adenine nucleotide alpha hydrolases-like"/>
    <property type="match status" value="1"/>
</dbReference>
<comment type="similarity">
    <text evidence="1 8 9">Belongs to the NAD synthetase family.</text>
</comment>
<reference evidence="13" key="1">
    <citation type="journal article" date="2019" name="Microbiology">
        <title>Complete Genome Sequence of an Uncultured Bacterium of the Candidate Phylum Bipolaricaulota.</title>
        <authorList>
            <person name="Kadnikov V.V."/>
            <person name="Mardanov A.V."/>
            <person name="Beletsky A.V."/>
            <person name="Frank Y.A."/>
            <person name="Karnachuk O.V."/>
            <person name="Ravin N.V."/>
        </authorList>
    </citation>
    <scope>NUCLEOTIDE SEQUENCE [LARGE SCALE GENOMIC DNA]</scope>
</reference>
<evidence type="ECO:0000256" key="10">
    <source>
        <dbReference type="RuleBase" id="RU003812"/>
    </source>
</evidence>
<dbReference type="GO" id="GO:0004359">
    <property type="term" value="F:glutaminase activity"/>
    <property type="evidence" value="ECO:0007669"/>
    <property type="project" value="InterPro"/>
</dbReference>
<protein>
    <recommendedName>
        <fullName evidence="8 10">NH(3)-dependent NAD(+) synthetase</fullName>
        <ecNumber evidence="8 10">6.3.1.5</ecNumber>
    </recommendedName>
</protein>
<dbReference type="GO" id="GO:0003952">
    <property type="term" value="F:NAD+ synthase (glutamine-hydrolyzing) activity"/>
    <property type="evidence" value="ECO:0007669"/>
    <property type="project" value="InterPro"/>
</dbReference>
<keyword evidence="4 8" id="KW-0547">Nucleotide-binding</keyword>
<keyword evidence="3 8" id="KW-0479">Metal-binding</keyword>
<keyword evidence="5 8" id="KW-0067">ATP-binding</keyword>
<dbReference type="KEGG" id="salq:SYNTR_1327"/>
<dbReference type="InterPro" id="IPR014729">
    <property type="entry name" value="Rossmann-like_a/b/a_fold"/>
</dbReference>
<dbReference type="GO" id="GO:0008795">
    <property type="term" value="F:NAD+ synthase activity"/>
    <property type="evidence" value="ECO:0007669"/>
    <property type="project" value="UniProtKB-UniRule"/>
</dbReference>
<comment type="caution">
    <text evidence="8">Lacks conserved residue(s) required for the propagation of feature annotation.</text>
</comment>
<feature type="binding site" evidence="8">
    <location>
        <position position="35"/>
    </location>
    <ligand>
        <name>Mg(2+)</name>
        <dbReference type="ChEBI" id="CHEBI:18420"/>
    </ligand>
</feature>
<comment type="function">
    <text evidence="8">Catalyzes the ATP-dependent amidation of deamido-NAD to form NAD. Uses ammonia as a nitrogen source.</text>
</comment>
<evidence type="ECO:0000256" key="1">
    <source>
        <dbReference type="ARBA" id="ARBA00005859"/>
    </source>
</evidence>
<evidence type="ECO:0000256" key="7">
    <source>
        <dbReference type="ARBA" id="ARBA00023027"/>
    </source>
</evidence>
<keyword evidence="13" id="KW-1185">Reference proteome</keyword>
<comment type="subunit">
    <text evidence="8">Homodimer.</text>
</comment>
<keyword evidence="2 8" id="KW-0436">Ligase</keyword>
<dbReference type="PANTHER" id="PTHR23090:SF9">
    <property type="entry name" value="GLUTAMINE-DEPENDENT NAD(+) SYNTHETASE"/>
    <property type="match status" value="1"/>
</dbReference>
<dbReference type="InterPro" id="IPR003694">
    <property type="entry name" value="NAD_synthase"/>
</dbReference>
<feature type="binding site" evidence="8">
    <location>
        <position position="156"/>
    </location>
    <ligand>
        <name>deamido-NAD(+)</name>
        <dbReference type="ChEBI" id="CHEBI:58437"/>
        <note>ligand shared between two neighboring subunits</note>
    </ligand>
</feature>
<feature type="domain" description="NAD/GMP synthase" evidence="11">
    <location>
        <begin position="6"/>
        <end position="238"/>
    </location>
</feature>
<dbReference type="OrthoDB" id="9803818at2"/>
<keyword evidence="6 8" id="KW-0460">Magnesium</keyword>
<dbReference type="Gene3D" id="3.40.50.620">
    <property type="entry name" value="HUPs"/>
    <property type="match status" value="1"/>
</dbReference>
<evidence type="ECO:0000256" key="8">
    <source>
        <dbReference type="HAMAP-Rule" id="MF_00193"/>
    </source>
</evidence>
<feature type="binding site" evidence="8">
    <location>
        <position position="187"/>
    </location>
    <ligand>
        <name>ATP</name>
        <dbReference type="ChEBI" id="CHEBI:30616"/>
    </ligand>
</feature>
<evidence type="ECO:0000259" key="11">
    <source>
        <dbReference type="Pfam" id="PF02540"/>
    </source>
</evidence>
<name>A0A6I6DHX5_9FIRM</name>
<dbReference type="HAMAP" id="MF_00193">
    <property type="entry name" value="NadE_ammonia_dep"/>
    <property type="match status" value="1"/>
</dbReference>
<dbReference type="GO" id="GO:0046872">
    <property type="term" value="F:metal ion binding"/>
    <property type="evidence" value="ECO:0007669"/>
    <property type="project" value="UniProtKB-KW"/>
</dbReference>
<sequence length="246" mass="27661">MNAEHVVNYLVNWLREKVKDAGASGVVLGLSGGIDSAVVAAIAKKAFPDDSIALLLPCESHVSDLMHAQLLAEEINMRYRIVELDNAYKLLLTQYESYIKLDGEKGRLLRGNIKPRLRMTTLYYSAQARNYLVLGASNKVELMVGYSTKYGDNAVDIQLIGDFLKREVYELAYYLNIPQVIIDKPPSGGLWKGQTDEGEMGVSYEELDRYIEYGTGSPEVIEKIEKMITSSEHKRRQPLIAKIPRD</sequence>
<evidence type="ECO:0000256" key="9">
    <source>
        <dbReference type="RuleBase" id="RU003811"/>
    </source>
</evidence>
<evidence type="ECO:0000313" key="13">
    <source>
        <dbReference type="Proteomes" id="UP000426444"/>
    </source>
</evidence>
<dbReference type="InterPro" id="IPR022926">
    <property type="entry name" value="NH(3)-dep_NAD(+)_synth"/>
</dbReference>
<feature type="binding site" evidence="8">
    <location>
        <position position="165"/>
    </location>
    <ligand>
        <name>ATP</name>
        <dbReference type="ChEBI" id="CHEBI:30616"/>
    </ligand>
</feature>
<dbReference type="EMBL" id="CP046457">
    <property type="protein sequence ID" value="QGT99920.1"/>
    <property type="molecule type" value="Genomic_DNA"/>
</dbReference>
<dbReference type="RefSeq" id="WP_156203766.1">
    <property type="nucleotide sequence ID" value="NZ_CP046457.1"/>
</dbReference>
<dbReference type="UniPathway" id="UPA00253">
    <property type="reaction ID" value="UER00333"/>
</dbReference>
<comment type="catalytic activity">
    <reaction evidence="8 10">
        <text>deamido-NAD(+) + NH4(+) + ATP = AMP + diphosphate + NAD(+) + H(+)</text>
        <dbReference type="Rhea" id="RHEA:21188"/>
        <dbReference type="ChEBI" id="CHEBI:15378"/>
        <dbReference type="ChEBI" id="CHEBI:28938"/>
        <dbReference type="ChEBI" id="CHEBI:30616"/>
        <dbReference type="ChEBI" id="CHEBI:33019"/>
        <dbReference type="ChEBI" id="CHEBI:57540"/>
        <dbReference type="ChEBI" id="CHEBI:58437"/>
        <dbReference type="ChEBI" id="CHEBI:456215"/>
        <dbReference type="EC" id="6.3.1.5"/>
    </reaction>
</comment>
<dbReference type="Pfam" id="PF02540">
    <property type="entry name" value="NAD_synthase"/>
    <property type="match status" value="1"/>
</dbReference>
<feature type="binding site" evidence="8">
    <location>
        <begin position="29"/>
        <end position="36"/>
    </location>
    <ligand>
        <name>ATP</name>
        <dbReference type="ChEBI" id="CHEBI:30616"/>
    </ligand>
</feature>
<dbReference type="AlphaFoldDB" id="A0A6I6DHX5"/>
<dbReference type="EC" id="6.3.1.5" evidence="8 10"/>